<dbReference type="InterPro" id="IPR020084">
    <property type="entry name" value="NUDIX_hydrolase_CS"/>
</dbReference>
<evidence type="ECO:0000256" key="1">
    <source>
        <dbReference type="ARBA" id="ARBA00001946"/>
    </source>
</evidence>
<dbReference type="PRINTS" id="PR00502">
    <property type="entry name" value="NUDIXFAMILY"/>
</dbReference>
<gene>
    <name evidence="5" type="ORF">H4W29_006712</name>
</gene>
<dbReference type="PROSITE" id="PS51462">
    <property type="entry name" value="NUDIX"/>
    <property type="match status" value="1"/>
</dbReference>
<dbReference type="PROSITE" id="PS00893">
    <property type="entry name" value="NUDIX_BOX"/>
    <property type="match status" value="1"/>
</dbReference>
<dbReference type="Pfam" id="PF00293">
    <property type="entry name" value="NUDIX"/>
    <property type="match status" value="1"/>
</dbReference>
<dbReference type="PANTHER" id="PTHR43046:SF14">
    <property type="entry name" value="MUTT_NUDIX FAMILY PROTEIN"/>
    <property type="match status" value="1"/>
</dbReference>
<dbReference type="InterPro" id="IPR015797">
    <property type="entry name" value="NUDIX_hydrolase-like_dom_sf"/>
</dbReference>
<accession>A0ABR9J211</accession>
<dbReference type="CDD" id="cd02883">
    <property type="entry name" value="NUDIX_Hydrolase"/>
    <property type="match status" value="1"/>
</dbReference>
<proteinExistence type="inferred from homology"/>
<reference evidence="5 6" key="1">
    <citation type="submission" date="2020-10" db="EMBL/GenBank/DDBJ databases">
        <title>Sequencing the genomes of 1000 actinobacteria strains.</title>
        <authorList>
            <person name="Klenk H.-P."/>
        </authorList>
    </citation>
    <scope>NUCLEOTIDE SEQUENCE [LARGE SCALE GENOMIC DNA]</scope>
    <source>
        <strain evidence="5 6">DSM 7307</strain>
    </source>
</reference>
<organism evidence="5 6">
    <name type="scientific">Rhizobium viscosum</name>
    <name type="common">Arthrobacter viscosus</name>
    <dbReference type="NCBI Taxonomy" id="1673"/>
    <lineage>
        <taxon>Bacteria</taxon>
        <taxon>Pseudomonadati</taxon>
        <taxon>Pseudomonadota</taxon>
        <taxon>Alphaproteobacteria</taxon>
        <taxon>Hyphomicrobiales</taxon>
        <taxon>Rhizobiaceae</taxon>
        <taxon>Rhizobium/Agrobacterium group</taxon>
        <taxon>Rhizobium</taxon>
    </lineage>
</organism>
<dbReference type="PANTHER" id="PTHR43046">
    <property type="entry name" value="GDP-MANNOSE MANNOSYL HYDROLASE"/>
    <property type="match status" value="1"/>
</dbReference>
<dbReference type="SUPFAM" id="SSF55811">
    <property type="entry name" value="Nudix"/>
    <property type="match status" value="1"/>
</dbReference>
<dbReference type="InterPro" id="IPR020476">
    <property type="entry name" value="Nudix_hydrolase"/>
</dbReference>
<evidence type="ECO:0000259" key="4">
    <source>
        <dbReference type="PROSITE" id="PS51462"/>
    </source>
</evidence>
<dbReference type="RefSeq" id="WP_192733051.1">
    <property type="nucleotide sequence ID" value="NZ_BAAAVL010000008.1"/>
</dbReference>
<evidence type="ECO:0000256" key="3">
    <source>
        <dbReference type="RuleBase" id="RU003476"/>
    </source>
</evidence>
<dbReference type="InterPro" id="IPR000086">
    <property type="entry name" value="NUDIX_hydrolase_dom"/>
</dbReference>
<dbReference type="Gene3D" id="3.90.79.10">
    <property type="entry name" value="Nucleoside Triphosphate Pyrophosphohydrolase"/>
    <property type="match status" value="1"/>
</dbReference>
<keyword evidence="2 3" id="KW-0378">Hydrolase</keyword>
<sequence>MVEADYGCIEGEIFLTDIACAIFWREGRVLLVRRAGHKERFPDCWDLVGGHVETGERPEAAMVREAKEEIGLTPLRLRKVAEHLEQGTTYHLFLVSEWRGGDPVLLGDEHTAMQWVTPGEAEALHDMGHPQWCSIFRELQERSLFGDIY</sequence>
<comment type="caution">
    <text evidence="5">The sequence shown here is derived from an EMBL/GenBank/DDBJ whole genome shotgun (WGS) entry which is preliminary data.</text>
</comment>
<dbReference type="EMBL" id="JADBEC010000003">
    <property type="protein sequence ID" value="MBE1509465.1"/>
    <property type="molecule type" value="Genomic_DNA"/>
</dbReference>
<evidence type="ECO:0000313" key="6">
    <source>
        <dbReference type="Proteomes" id="UP000620262"/>
    </source>
</evidence>
<name>A0ABR9J211_RHIVS</name>
<feature type="domain" description="Nudix hydrolase" evidence="4">
    <location>
        <begin position="13"/>
        <end position="139"/>
    </location>
</feature>
<comment type="cofactor">
    <cofactor evidence="1">
        <name>Mg(2+)</name>
        <dbReference type="ChEBI" id="CHEBI:18420"/>
    </cofactor>
</comment>
<protein>
    <submittedName>
        <fullName evidence="5">8-oxo-dGTP pyrophosphatase MutT (NUDIX family)</fullName>
    </submittedName>
</protein>
<dbReference type="Proteomes" id="UP000620262">
    <property type="component" value="Unassembled WGS sequence"/>
</dbReference>
<comment type="similarity">
    <text evidence="3">Belongs to the Nudix hydrolase family.</text>
</comment>
<evidence type="ECO:0000256" key="2">
    <source>
        <dbReference type="ARBA" id="ARBA00022801"/>
    </source>
</evidence>
<keyword evidence="6" id="KW-1185">Reference proteome</keyword>
<evidence type="ECO:0000313" key="5">
    <source>
        <dbReference type="EMBL" id="MBE1509465.1"/>
    </source>
</evidence>